<gene>
    <name evidence="1" type="ORF">M8818_007037</name>
</gene>
<keyword evidence="2" id="KW-1185">Reference proteome</keyword>
<proteinExistence type="predicted"/>
<sequence>MLANANTSPTRKSCGGPSFILADVDSRRRFAQRNVIDMEPIIQEQVDVLIAKFDQFCSGPPAPGVVTPAKNEVYNVRWWFNLFSYDAIGAAAFGKPFGFLKQGSDRYQAETFEGHRYETDALGAFHDSSTYDSILAHWPQLLPIMRRLSKWHPGIVTIPKANPGQLCYGRYPLVIPDEMVSSQDLDGSAGSPGAAPASRPPR</sequence>
<organism evidence="1 2">
    <name type="scientific">Zalaria obscura</name>
    <dbReference type="NCBI Taxonomy" id="2024903"/>
    <lineage>
        <taxon>Eukaryota</taxon>
        <taxon>Fungi</taxon>
        <taxon>Dikarya</taxon>
        <taxon>Ascomycota</taxon>
        <taxon>Pezizomycotina</taxon>
        <taxon>Dothideomycetes</taxon>
        <taxon>Dothideomycetidae</taxon>
        <taxon>Dothideales</taxon>
        <taxon>Zalariaceae</taxon>
        <taxon>Zalaria</taxon>
    </lineage>
</organism>
<name>A0ACC3S4F1_9PEZI</name>
<comment type="caution">
    <text evidence="1">The sequence shown here is derived from an EMBL/GenBank/DDBJ whole genome shotgun (WGS) entry which is preliminary data.</text>
</comment>
<accession>A0ACC3S4F1</accession>
<protein>
    <submittedName>
        <fullName evidence="1">Uncharacterized protein</fullName>
    </submittedName>
</protein>
<reference evidence="1" key="1">
    <citation type="submission" date="2024-02" db="EMBL/GenBank/DDBJ databases">
        <title>Metagenome Assembled Genome of Zalaria obscura JY119.</title>
        <authorList>
            <person name="Vighnesh L."/>
            <person name="Jagadeeshwari U."/>
            <person name="Venkata Ramana C."/>
            <person name="Sasikala C."/>
        </authorList>
    </citation>
    <scope>NUCLEOTIDE SEQUENCE</scope>
    <source>
        <strain evidence="1">JY119</strain>
    </source>
</reference>
<evidence type="ECO:0000313" key="1">
    <source>
        <dbReference type="EMBL" id="KAK8195886.1"/>
    </source>
</evidence>
<dbReference type="EMBL" id="JAMKPW020000042">
    <property type="protein sequence ID" value="KAK8195886.1"/>
    <property type="molecule type" value="Genomic_DNA"/>
</dbReference>
<dbReference type="Proteomes" id="UP001320706">
    <property type="component" value="Unassembled WGS sequence"/>
</dbReference>
<evidence type="ECO:0000313" key="2">
    <source>
        <dbReference type="Proteomes" id="UP001320706"/>
    </source>
</evidence>